<dbReference type="Pfam" id="PF00234">
    <property type="entry name" value="Tryp_alpha_amyl"/>
    <property type="match status" value="1"/>
</dbReference>
<sequence>MVHPSEAISCGDLTGMISPCLGYLRSGGSPTKGCCDGARRVQGATRSQADRQFACKCAKAAAPRLKVQLDLAGSLPGKCGICTTISIKSETATRE</sequence>
<evidence type="ECO:0000256" key="1">
    <source>
        <dbReference type="ARBA" id="ARBA00009748"/>
    </source>
</evidence>
<name>A0A251S731_HELAN</name>
<reference evidence="5" key="3">
    <citation type="submission" date="2020-06" db="EMBL/GenBank/DDBJ databases">
        <title>Helianthus annuus Genome sequencing and assembly Release 2.</title>
        <authorList>
            <person name="Gouzy J."/>
            <person name="Langlade N."/>
            <person name="Munos S."/>
        </authorList>
    </citation>
    <scope>NUCLEOTIDE SEQUENCE</scope>
    <source>
        <tissue evidence="5">Leaves</tissue>
    </source>
</reference>
<reference evidence="5 7" key="1">
    <citation type="journal article" date="2017" name="Nature">
        <title>The sunflower genome provides insights into oil metabolism, flowering and Asterid evolution.</title>
        <authorList>
            <person name="Badouin H."/>
            <person name="Gouzy J."/>
            <person name="Grassa C.J."/>
            <person name="Murat F."/>
            <person name="Staton S.E."/>
            <person name="Cottret L."/>
            <person name="Lelandais-Briere C."/>
            <person name="Owens G.L."/>
            <person name="Carrere S."/>
            <person name="Mayjonade B."/>
            <person name="Legrand L."/>
            <person name="Gill N."/>
            <person name="Kane N.C."/>
            <person name="Bowers J.E."/>
            <person name="Hubner S."/>
            <person name="Bellec A."/>
            <person name="Berard A."/>
            <person name="Berges H."/>
            <person name="Blanchet N."/>
            <person name="Boniface M.C."/>
            <person name="Brunel D."/>
            <person name="Catrice O."/>
            <person name="Chaidir N."/>
            <person name="Claudel C."/>
            <person name="Donnadieu C."/>
            <person name="Faraut T."/>
            <person name="Fievet G."/>
            <person name="Helmstetter N."/>
            <person name="King M."/>
            <person name="Knapp S.J."/>
            <person name="Lai Z."/>
            <person name="Le Paslier M.C."/>
            <person name="Lippi Y."/>
            <person name="Lorenzon L."/>
            <person name="Mandel J.R."/>
            <person name="Marage G."/>
            <person name="Marchand G."/>
            <person name="Marquand E."/>
            <person name="Bret-Mestries E."/>
            <person name="Morien E."/>
            <person name="Nambeesan S."/>
            <person name="Nguyen T."/>
            <person name="Pegot-Espagnet P."/>
            <person name="Pouilly N."/>
            <person name="Raftis F."/>
            <person name="Sallet E."/>
            <person name="Schiex T."/>
            <person name="Thomas J."/>
            <person name="Vandecasteele C."/>
            <person name="Vares D."/>
            <person name="Vear F."/>
            <person name="Vautrin S."/>
            <person name="Crespi M."/>
            <person name="Mangin B."/>
            <person name="Burke J.M."/>
            <person name="Salse J."/>
            <person name="Munos S."/>
            <person name="Vincourt P."/>
            <person name="Rieseberg L.H."/>
            <person name="Langlade N.B."/>
        </authorList>
    </citation>
    <scope>NUCLEOTIDE SEQUENCE [LARGE SCALE GENOMIC DNA]</scope>
    <source>
        <strain evidence="7">cv. SF193</strain>
        <tissue evidence="5">Leaves</tissue>
    </source>
</reference>
<comment type="similarity">
    <text evidence="1">Belongs to the plant LTP family.</text>
</comment>
<feature type="domain" description="Bifunctional inhibitor/plant lipid transfer protein/seed storage helical" evidence="4">
    <location>
        <begin position="10"/>
        <end position="83"/>
    </location>
</feature>
<reference evidence="6" key="2">
    <citation type="submission" date="2017-02" db="EMBL/GenBank/DDBJ databases">
        <title>Sunflower complete genome.</title>
        <authorList>
            <person name="Langlade N."/>
            <person name="Munos S."/>
        </authorList>
    </citation>
    <scope>NUCLEOTIDE SEQUENCE [LARGE SCALE GENOMIC DNA]</scope>
    <source>
        <tissue evidence="6">Leaves</tissue>
    </source>
</reference>
<accession>A0A251S731</accession>
<evidence type="ECO:0000313" key="7">
    <source>
        <dbReference type="Proteomes" id="UP000215914"/>
    </source>
</evidence>
<dbReference type="Gramene" id="mRNA:HanXRQr2_Chr15g0684751">
    <property type="protein sequence ID" value="CDS:HanXRQr2_Chr15g0684751.1"/>
    <property type="gene ID" value="HanXRQr2_Chr15g0684751"/>
</dbReference>
<organism evidence="6 7">
    <name type="scientific">Helianthus annuus</name>
    <name type="common">Common sunflower</name>
    <dbReference type="NCBI Taxonomy" id="4232"/>
    <lineage>
        <taxon>Eukaryota</taxon>
        <taxon>Viridiplantae</taxon>
        <taxon>Streptophyta</taxon>
        <taxon>Embryophyta</taxon>
        <taxon>Tracheophyta</taxon>
        <taxon>Spermatophyta</taxon>
        <taxon>Magnoliopsida</taxon>
        <taxon>eudicotyledons</taxon>
        <taxon>Gunneridae</taxon>
        <taxon>Pentapetalae</taxon>
        <taxon>asterids</taxon>
        <taxon>campanulids</taxon>
        <taxon>Asterales</taxon>
        <taxon>Asteraceae</taxon>
        <taxon>Asteroideae</taxon>
        <taxon>Heliantheae alliance</taxon>
        <taxon>Heliantheae</taxon>
        <taxon>Helianthus</taxon>
    </lineage>
</organism>
<dbReference type="InterPro" id="IPR000528">
    <property type="entry name" value="Plant_nsLTP"/>
</dbReference>
<proteinExistence type="inferred from homology"/>
<dbReference type="PANTHER" id="PTHR33076">
    <property type="entry name" value="NON-SPECIFIC LIPID-TRANSFER PROTEIN 2-RELATED"/>
    <property type="match status" value="1"/>
</dbReference>
<dbReference type="GO" id="GO:0008289">
    <property type="term" value="F:lipid binding"/>
    <property type="evidence" value="ECO:0007669"/>
    <property type="project" value="UniProtKB-KW"/>
</dbReference>
<dbReference type="SUPFAM" id="SSF47699">
    <property type="entry name" value="Bifunctional inhibitor/lipid-transfer protein/seed storage 2S albumin"/>
    <property type="match status" value="1"/>
</dbReference>
<evidence type="ECO:0000256" key="2">
    <source>
        <dbReference type="ARBA" id="ARBA00022448"/>
    </source>
</evidence>
<keyword evidence="3" id="KW-0446">Lipid-binding</keyword>
<protein>
    <submittedName>
        <fullName evidence="5 6">Plant lipid transfer protein/Par allergen</fullName>
    </submittedName>
</protein>
<evidence type="ECO:0000313" key="5">
    <source>
        <dbReference type="EMBL" id="KAF5763810.1"/>
    </source>
</evidence>
<dbReference type="InParanoid" id="A0A251S731"/>
<dbReference type="EMBL" id="MNCJ02000330">
    <property type="protein sequence ID" value="KAF5763810.1"/>
    <property type="molecule type" value="Genomic_DNA"/>
</dbReference>
<dbReference type="Gene3D" id="1.10.110.10">
    <property type="entry name" value="Plant lipid-transfer and hydrophobic proteins"/>
    <property type="match status" value="1"/>
</dbReference>
<dbReference type="AlphaFoldDB" id="A0A251S731"/>
<evidence type="ECO:0000259" key="4">
    <source>
        <dbReference type="Pfam" id="PF00234"/>
    </source>
</evidence>
<dbReference type="Proteomes" id="UP000215914">
    <property type="component" value="Chromosome 15"/>
</dbReference>
<evidence type="ECO:0000313" key="6">
    <source>
        <dbReference type="EMBL" id="OTF94478.1"/>
    </source>
</evidence>
<dbReference type="PRINTS" id="PR00382">
    <property type="entry name" value="LIPIDTRNSFER"/>
</dbReference>
<keyword evidence="7" id="KW-1185">Reference proteome</keyword>
<dbReference type="STRING" id="4232.A0A251S731"/>
<dbReference type="EMBL" id="CM007904">
    <property type="protein sequence ID" value="OTF94478.1"/>
    <property type="molecule type" value="Genomic_DNA"/>
</dbReference>
<evidence type="ECO:0000256" key="3">
    <source>
        <dbReference type="ARBA" id="ARBA00023121"/>
    </source>
</evidence>
<dbReference type="GO" id="GO:0006869">
    <property type="term" value="P:lipid transport"/>
    <property type="evidence" value="ECO:0007669"/>
    <property type="project" value="InterPro"/>
</dbReference>
<dbReference type="InterPro" id="IPR036312">
    <property type="entry name" value="Bifun_inhib/LTP/seed_sf"/>
</dbReference>
<dbReference type="InterPro" id="IPR016140">
    <property type="entry name" value="Bifunc_inhib/LTP/seed_store"/>
</dbReference>
<keyword evidence="2" id="KW-0813">Transport</keyword>
<gene>
    <name evidence="6" type="ORF">HannXRQ_Chr15g0472531</name>
    <name evidence="5" type="ORF">HanXRQr2_Chr15g0684751</name>
</gene>